<dbReference type="Proteomes" id="UP000245959">
    <property type="component" value="Unassembled WGS sequence"/>
</dbReference>
<name>A0A2U1ALB4_9BACT</name>
<dbReference type="AlphaFoldDB" id="A0A2U1ALB4"/>
<accession>A0A2U1ALB4</accession>
<reference evidence="1 2" key="1">
    <citation type="submission" date="2018-04" db="EMBL/GenBank/DDBJ databases">
        <title>Genomic Encyclopedia of Type Strains, Phase IV (KMG-IV): sequencing the most valuable type-strain genomes for metagenomic binning, comparative biology and taxonomic classification.</title>
        <authorList>
            <person name="Goeker M."/>
        </authorList>
    </citation>
    <scope>NUCLEOTIDE SEQUENCE [LARGE SCALE GENOMIC DNA]</scope>
    <source>
        <strain evidence="1 2">DSM 14823</strain>
    </source>
</reference>
<gene>
    <name evidence="1" type="ORF">C8D82_13244</name>
</gene>
<dbReference type="EMBL" id="QEKH01000032">
    <property type="protein sequence ID" value="PVY37206.1"/>
    <property type="molecule type" value="Genomic_DNA"/>
</dbReference>
<comment type="caution">
    <text evidence="1">The sequence shown here is derived from an EMBL/GenBank/DDBJ whole genome shotgun (WGS) entry which is preliminary data.</text>
</comment>
<keyword evidence="2" id="KW-1185">Reference proteome</keyword>
<evidence type="ECO:0000313" key="1">
    <source>
        <dbReference type="EMBL" id="PVY37206.1"/>
    </source>
</evidence>
<sequence>MRFSSKYGLHDQITIAGDIRALVTAVQFSGGEPLYRLSWFAAGSNQTLWLGETELEHFSKGQSHAIDLPRNPPD</sequence>
<proteinExistence type="predicted"/>
<evidence type="ECO:0000313" key="2">
    <source>
        <dbReference type="Proteomes" id="UP000245959"/>
    </source>
</evidence>
<protein>
    <submittedName>
        <fullName evidence="1">Uncharacterized protein</fullName>
    </submittedName>
</protein>
<organism evidence="1 2">
    <name type="scientific">Victivallis vadensis</name>
    <dbReference type="NCBI Taxonomy" id="172901"/>
    <lineage>
        <taxon>Bacteria</taxon>
        <taxon>Pseudomonadati</taxon>
        <taxon>Lentisphaerota</taxon>
        <taxon>Lentisphaeria</taxon>
        <taxon>Victivallales</taxon>
        <taxon>Victivallaceae</taxon>
        <taxon>Victivallis</taxon>
    </lineage>
</organism>